<protein>
    <submittedName>
        <fullName evidence="6">Transcriptional regulator of acetoin/glycerol metabolism</fullName>
    </submittedName>
</protein>
<dbReference type="Pfam" id="PF02954">
    <property type="entry name" value="HTH_8"/>
    <property type="match status" value="1"/>
</dbReference>
<evidence type="ECO:0000313" key="7">
    <source>
        <dbReference type="Proteomes" id="UP000559182"/>
    </source>
</evidence>
<organism evidence="6 7">
    <name type="scientific">Flexivirga oryzae</name>
    <dbReference type="NCBI Taxonomy" id="1794944"/>
    <lineage>
        <taxon>Bacteria</taxon>
        <taxon>Bacillati</taxon>
        <taxon>Actinomycetota</taxon>
        <taxon>Actinomycetes</taxon>
        <taxon>Micrococcales</taxon>
        <taxon>Dermacoccaceae</taxon>
        <taxon>Flexivirga</taxon>
    </lineage>
</organism>
<dbReference type="GO" id="GO:0006355">
    <property type="term" value="P:regulation of DNA-templated transcription"/>
    <property type="evidence" value="ECO:0007669"/>
    <property type="project" value="InterPro"/>
</dbReference>
<dbReference type="PANTHER" id="PTHR32071:SF122">
    <property type="entry name" value="SIGMA FACTOR"/>
    <property type="match status" value="1"/>
</dbReference>
<dbReference type="AlphaFoldDB" id="A0A839N5S1"/>
<comment type="caution">
    <text evidence="6">The sequence shown here is derived from an EMBL/GenBank/DDBJ whole genome shotgun (WGS) entry which is preliminary data.</text>
</comment>
<dbReference type="Proteomes" id="UP000559182">
    <property type="component" value="Unassembled WGS sequence"/>
</dbReference>
<dbReference type="GO" id="GO:0043565">
    <property type="term" value="F:sequence-specific DNA binding"/>
    <property type="evidence" value="ECO:0007669"/>
    <property type="project" value="InterPro"/>
</dbReference>
<keyword evidence="7" id="KW-1185">Reference proteome</keyword>
<evidence type="ECO:0000256" key="3">
    <source>
        <dbReference type="ARBA" id="ARBA00023015"/>
    </source>
</evidence>
<dbReference type="InterPro" id="IPR058031">
    <property type="entry name" value="AAA_lid_NorR"/>
</dbReference>
<proteinExistence type="predicted"/>
<evidence type="ECO:0000256" key="2">
    <source>
        <dbReference type="ARBA" id="ARBA00022840"/>
    </source>
</evidence>
<dbReference type="InterPro" id="IPR029016">
    <property type="entry name" value="GAF-like_dom_sf"/>
</dbReference>
<keyword evidence="2" id="KW-0067">ATP-binding</keyword>
<dbReference type="PROSITE" id="PS50045">
    <property type="entry name" value="SIGMA54_INTERACT_4"/>
    <property type="match status" value="1"/>
</dbReference>
<dbReference type="SUPFAM" id="SSF46689">
    <property type="entry name" value="Homeodomain-like"/>
    <property type="match status" value="1"/>
</dbReference>
<dbReference type="RefSeq" id="WP_183317956.1">
    <property type="nucleotide sequence ID" value="NZ_JACHVQ010000001.1"/>
</dbReference>
<dbReference type="Gene3D" id="1.10.10.60">
    <property type="entry name" value="Homeodomain-like"/>
    <property type="match status" value="1"/>
</dbReference>
<dbReference type="EMBL" id="JACHVQ010000001">
    <property type="protein sequence ID" value="MBB2890101.1"/>
    <property type="molecule type" value="Genomic_DNA"/>
</dbReference>
<dbReference type="InterPro" id="IPR009057">
    <property type="entry name" value="Homeodomain-like_sf"/>
</dbReference>
<evidence type="ECO:0000256" key="1">
    <source>
        <dbReference type="ARBA" id="ARBA00022741"/>
    </source>
</evidence>
<dbReference type="Pfam" id="PF25601">
    <property type="entry name" value="AAA_lid_14"/>
    <property type="match status" value="1"/>
</dbReference>
<dbReference type="PANTHER" id="PTHR32071">
    <property type="entry name" value="TRANSCRIPTIONAL REGULATORY PROTEIN"/>
    <property type="match status" value="1"/>
</dbReference>
<dbReference type="Gene3D" id="3.30.450.40">
    <property type="match status" value="1"/>
</dbReference>
<evidence type="ECO:0000256" key="4">
    <source>
        <dbReference type="ARBA" id="ARBA00023163"/>
    </source>
</evidence>
<dbReference type="InterPro" id="IPR002078">
    <property type="entry name" value="Sigma_54_int"/>
</dbReference>
<reference evidence="6 7" key="1">
    <citation type="submission" date="2020-08" db="EMBL/GenBank/DDBJ databases">
        <title>Sequencing the genomes of 1000 actinobacteria strains.</title>
        <authorList>
            <person name="Klenk H.-P."/>
        </authorList>
    </citation>
    <scope>NUCLEOTIDE SEQUENCE [LARGE SCALE GENOMIC DNA]</scope>
    <source>
        <strain evidence="6 7">DSM 105369</strain>
    </source>
</reference>
<dbReference type="InterPro" id="IPR027417">
    <property type="entry name" value="P-loop_NTPase"/>
</dbReference>
<dbReference type="Gene3D" id="1.10.8.60">
    <property type="match status" value="1"/>
</dbReference>
<keyword evidence="1" id="KW-0547">Nucleotide-binding</keyword>
<dbReference type="PRINTS" id="PR01590">
    <property type="entry name" value="HTHFIS"/>
</dbReference>
<evidence type="ECO:0000313" key="6">
    <source>
        <dbReference type="EMBL" id="MBB2890101.1"/>
    </source>
</evidence>
<gene>
    <name evidence="6" type="ORF">FHU39_000085</name>
</gene>
<dbReference type="SUPFAM" id="SSF52540">
    <property type="entry name" value="P-loop containing nucleoside triphosphate hydrolases"/>
    <property type="match status" value="1"/>
</dbReference>
<feature type="domain" description="Sigma-54 factor interaction" evidence="5">
    <location>
        <begin position="464"/>
        <end position="525"/>
    </location>
</feature>
<dbReference type="InterPro" id="IPR002197">
    <property type="entry name" value="HTH_Fis"/>
</dbReference>
<dbReference type="GO" id="GO:0005524">
    <property type="term" value="F:ATP binding"/>
    <property type="evidence" value="ECO:0007669"/>
    <property type="project" value="UniProtKB-KW"/>
</dbReference>
<sequence>MTSRSSSGRTLMKARERFLEGGSADGIGVRDEIRASWVRSRQLAVAADRVEPAQVERPHAQSLLLDCARPVLQDVAAELADEPVALLLTGPQGVVLDRICGDNSLVRRLDTRRLAPGFTYAESSVGTNGIGTALETRRPTLVLGGEHFAGDLCVFGCAGAPIIHPLTSALMGVVDLTSWAGDANTLLLSFARSVAGRIQDRLLERVSKREVALMHDYLLACQHNTGPVLALSNELTIMNAHTQQSFDAVDQSALLARVGDAAGSAEPLTLLADLPSGQVVRLAYEPAFTDTSVHAGGVVRVQTQVPVAGRREAKVAPPVRLPGVVGSSAPWQRVCRGALDSRRRGEWLVLEGEPGVGKLAVLTGVHLAVSPTEHIRVMDPASSSEVDAWLESVADELDNPGPGTLILRRAHELPDEAVSGLSELLMSHLSRAGAPAPVWVAVTMDSGARSAALEAELLPHFPHTLEVPPLRRRLDDLAPLADHFARRFSRDQELTISDAAMNMLRRMPWQGNVEQLRRVLSRAVRQRRTGVIDVDQLPPECRSVRRRRFTVMESLERDAIVEALDTHDGNKELAAIALGMSRATIYRKIKGYGIHLDAS</sequence>
<keyword evidence="3" id="KW-0805">Transcription regulation</keyword>
<name>A0A839N5S1_9MICO</name>
<keyword evidence="4" id="KW-0804">Transcription</keyword>
<evidence type="ECO:0000259" key="5">
    <source>
        <dbReference type="PROSITE" id="PS50045"/>
    </source>
</evidence>
<accession>A0A839N5S1</accession>